<dbReference type="PANTHER" id="PTHR33112:SF12">
    <property type="entry name" value="HETEROKARYON INCOMPATIBILITY DOMAIN-CONTAINING PROTEIN"/>
    <property type="match status" value="1"/>
</dbReference>
<gene>
    <name evidence="2" type="ORF">BDV33DRAFT_201909</name>
</gene>
<dbReference type="EMBL" id="ML733416">
    <property type="protein sequence ID" value="KAB8221908.1"/>
    <property type="molecule type" value="Genomic_DNA"/>
</dbReference>
<name>A0A5N6EWK0_9EURO</name>
<dbReference type="AlphaFoldDB" id="A0A5N6EWK0"/>
<reference evidence="2 3" key="1">
    <citation type="submission" date="2019-04" db="EMBL/GenBank/DDBJ databases">
        <title>Fungal friends and foes A comparative genomics study of 23 Aspergillus species from section Flavi.</title>
        <authorList>
            <consortium name="DOE Joint Genome Institute"/>
            <person name="Kjaerbolling I."/>
            <person name="Vesth T.C."/>
            <person name="Frisvad J.C."/>
            <person name="Nybo J.L."/>
            <person name="Theobald S."/>
            <person name="Kildgaard S."/>
            <person name="Petersen T.I."/>
            <person name="Kuo A."/>
            <person name="Sato A."/>
            <person name="Lyhne E.K."/>
            <person name="Kogle M.E."/>
            <person name="Wiebenga A."/>
            <person name="Kun R.S."/>
            <person name="Lubbers R.J."/>
            <person name="Makela M.R."/>
            <person name="Barry K."/>
            <person name="Chovatia M."/>
            <person name="Clum A."/>
            <person name="Daum C."/>
            <person name="Haridas S."/>
            <person name="He G."/>
            <person name="LaButti K."/>
            <person name="Lipzen A."/>
            <person name="Mondo S."/>
            <person name="Pangilinan J."/>
            <person name="Riley R."/>
            <person name="Salamov A."/>
            <person name="Simmons B.A."/>
            <person name="Magnuson J.K."/>
            <person name="Henrissat B."/>
            <person name="Mortensen U.H."/>
            <person name="Larsen T.O."/>
            <person name="De vries R.P."/>
            <person name="Grigoriev I.V."/>
            <person name="Machida M."/>
            <person name="Baker S.E."/>
            <person name="Andersen M.R."/>
        </authorList>
    </citation>
    <scope>NUCLEOTIDE SEQUENCE [LARGE SCALE GENOMIC DNA]</scope>
    <source>
        <strain evidence="2 3">CBS 126849</strain>
    </source>
</reference>
<organism evidence="2 3">
    <name type="scientific">Aspergillus novoparasiticus</name>
    <dbReference type="NCBI Taxonomy" id="986946"/>
    <lineage>
        <taxon>Eukaryota</taxon>
        <taxon>Fungi</taxon>
        <taxon>Dikarya</taxon>
        <taxon>Ascomycota</taxon>
        <taxon>Pezizomycotina</taxon>
        <taxon>Eurotiomycetes</taxon>
        <taxon>Eurotiomycetidae</taxon>
        <taxon>Eurotiales</taxon>
        <taxon>Aspergillaceae</taxon>
        <taxon>Aspergillus</taxon>
        <taxon>Aspergillus subgen. Circumdati</taxon>
    </lineage>
</organism>
<evidence type="ECO:0000313" key="3">
    <source>
        <dbReference type="Proteomes" id="UP000326799"/>
    </source>
</evidence>
<protein>
    <recommendedName>
        <fullName evidence="1">Heterokaryon incompatibility domain-containing protein</fullName>
    </recommendedName>
</protein>
<accession>A0A5N6EWK0</accession>
<sequence length="342" mass="38569">MDIIEADTIPWLTSDACHVVSCDICEYMKNGPEPNNGEGYFPYIFHSSCNQCSSRQHAEKLTLCSFCSHLRLYHLLDCSATGVDLYEDICLNMLTLATVRERQSYCQLCRLFAIVIENSAGSYDVIKPHTPVAMTVILRQGRPGLFHYFDNNLDYGEDMLDVYPLQADVETGEGSPVPRYANSQGQAFLVTPDSLGTFVDWQKLCSWFSPASARDSLKGNIFWDFRGLKLVDVTHDELIEAESPSPFFALSYVFGGVKGAIVKREAVSSSGKISRHRLPATIRDVITVCARVGVRYLWVDQLCIDQEDQDHLQQQLDQMVLNRPYAPLLPLTERMLSLVFLE</sequence>
<dbReference type="Proteomes" id="UP000326799">
    <property type="component" value="Unassembled WGS sequence"/>
</dbReference>
<evidence type="ECO:0000259" key="1">
    <source>
        <dbReference type="Pfam" id="PF06985"/>
    </source>
</evidence>
<feature type="domain" description="Heterokaryon incompatibility" evidence="1">
    <location>
        <begin position="247"/>
        <end position="319"/>
    </location>
</feature>
<evidence type="ECO:0000313" key="2">
    <source>
        <dbReference type="EMBL" id="KAB8221908.1"/>
    </source>
</evidence>
<dbReference type="PANTHER" id="PTHR33112">
    <property type="entry name" value="DOMAIN PROTEIN, PUTATIVE-RELATED"/>
    <property type="match status" value="1"/>
</dbReference>
<proteinExistence type="predicted"/>
<dbReference type="InterPro" id="IPR010730">
    <property type="entry name" value="HET"/>
</dbReference>
<keyword evidence="3" id="KW-1185">Reference proteome</keyword>
<dbReference type="Pfam" id="PF06985">
    <property type="entry name" value="HET"/>
    <property type="match status" value="1"/>
</dbReference>